<dbReference type="Pfam" id="PF02661">
    <property type="entry name" value="Fic"/>
    <property type="match status" value="1"/>
</dbReference>
<dbReference type="EMBL" id="JAQQLF010000005">
    <property type="protein sequence ID" value="MDC7716606.1"/>
    <property type="molecule type" value="Genomic_DNA"/>
</dbReference>
<gene>
    <name evidence="2" type="ORF">PQU95_05190</name>
</gene>
<feature type="domain" description="Fido" evidence="1">
    <location>
        <begin position="120"/>
        <end position="292"/>
    </location>
</feature>
<accession>A0ABT5IVL5</accession>
<proteinExistence type="predicted"/>
<evidence type="ECO:0000313" key="2">
    <source>
        <dbReference type="EMBL" id="MDC7716606.1"/>
    </source>
</evidence>
<dbReference type="RefSeq" id="WP_272751002.1">
    <property type="nucleotide sequence ID" value="NZ_JAQQLF010000005.1"/>
</dbReference>
<name>A0ABT5IVL5_9NEIS</name>
<dbReference type="InterPro" id="IPR003812">
    <property type="entry name" value="Fido"/>
</dbReference>
<reference evidence="2 3" key="1">
    <citation type="submission" date="2023-01" db="EMBL/GenBank/DDBJ databases">
        <title>Novel species of the genus Vogesella isolated from rivers.</title>
        <authorList>
            <person name="Lu H."/>
        </authorList>
    </citation>
    <scope>NUCLEOTIDE SEQUENCE [LARGE SCALE GENOMIC DNA]</scope>
    <source>
        <strain evidence="2 3">DC21W</strain>
    </source>
</reference>
<organism evidence="2 3">
    <name type="scientific">Vogesella aquatica</name>
    <dbReference type="NCBI Taxonomy" id="2984206"/>
    <lineage>
        <taxon>Bacteria</taxon>
        <taxon>Pseudomonadati</taxon>
        <taxon>Pseudomonadota</taxon>
        <taxon>Betaproteobacteria</taxon>
        <taxon>Neisseriales</taxon>
        <taxon>Chromobacteriaceae</taxon>
        <taxon>Vogesella</taxon>
    </lineage>
</organism>
<keyword evidence="3" id="KW-1185">Reference proteome</keyword>
<sequence>MAEKNLESYDHPSQIEPFLIEESRPVLIDLMGLAHELCLESARLDAKFHKHTAQGLEALVAGVNCYYSNLIEGYRILPIDIDKTMQDTARFDADNDYQSLASAHIFADRWAKTQQLTQANLPIFPQEIHRLFYQHLPVRMLTLKDGSVMTPGAFRQREVCMGGGLSPKSEYLPILMSRYAEVYGWRLECAGKGGIFRLTSIVAAFAAHHRLVWIHPFADGNGRVARITLDAMLRACGVSGTALWSMSRGLAKRADSYRSLLVQADQPRPGHLHDSGRLTERALAEFCRFGLQVGIDQARLMANMFDLSSFGERVHNYFRHVRKSMLRPESAYLYMYALTMGEFERGEAARLTGLGERTARTILSKLLAEGFLVSETPKGKVRVGFPVHAMPFLLPDLYPHGDIDITEQALRALHTSNS</sequence>
<dbReference type="SUPFAM" id="SSF140931">
    <property type="entry name" value="Fic-like"/>
    <property type="match status" value="1"/>
</dbReference>
<dbReference type="Gene3D" id="1.10.3290.10">
    <property type="entry name" value="Fido-like domain"/>
    <property type="match status" value="1"/>
</dbReference>
<dbReference type="InterPro" id="IPR036597">
    <property type="entry name" value="Fido-like_dom_sf"/>
</dbReference>
<protein>
    <submittedName>
        <fullName evidence="2">Fic family protein</fullName>
    </submittedName>
</protein>
<dbReference type="PANTHER" id="PTHR13504:SF38">
    <property type="entry name" value="FIDO DOMAIN-CONTAINING PROTEIN"/>
    <property type="match status" value="1"/>
</dbReference>
<dbReference type="PROSITE" id="PS51459">
    <property type="entry name" value="FIDO"/>
    <property type="match status" value="1"/>
</dbReference>
<evidence type="ECO:0000259" key="1">
    <source>
        <dbReference type="PROSITE" id="PS51459"/>
    </source>
</evidence>
<dbReference type="PANTHER" id="PTHR13504">
    <property type="entry name" value="FIDO DOMAIN-CONTAINING PROTEIN DDB_G0283145"/>
    <property type="match status" value="1"/>
</dbReference>
<evidence type="ECO:0000313" key="3">
    <source>
        <dbReference type="Proteomes" id="UP001219956"/>
    </source>
</evidence>
<dbReference type="InterPro" id="IPR040198">
    <property type="entry name" value="Fido_containing"/>
</dbReference>
<comment type="caution">
    <text evidence="2">The sequence shown here is derived from an EMBL/GenBank/DDBJ whole genome shotgun (WGS) entry which is preliminary data.</text>
</comment>
<dbReference type="Proteomes" id="UP001219956">
    <property type="component" value="Unassembled WGS sequence"/>
</dbReference>